<accession>A0AAN9YWN6</accession>
<feature type="transmembrane region" description="Helical" evidence="7">
    <location>
        <begin position="68"/>
        <end position="87"/>
    </location>
</feature>
<dbReference type="Gene3D" id="3.40.605.10">
    <property type="entry name" value="Aldehyde Dehydrogenase, Chain A, domain 1"/>
    <property type="match status" value="1"/>
</dbReference>
<comment type="similarity">
    <text evidence="1 6">Belongs to the aldehyde dehydrogenase family.</text>
</comment>
<evidence type="ECO:0000256" key="5">
    <source>
        <dbReference type="PROSITE-ProRule" id="PRU10007"/>
    </source>
</evidence>
<dbReference type="InterPro" id="IPR029510">
    <property type="entry name" value="Ald_DH_CS_GLU"/>
</dbReference>
<evidence type="ECO:0000256" key="2">
    <source>
        <dbReference type="ARBA" id="ARBA00023002"/>
    </source>
</evidence>
<dbReference type="PANTHER" id="PTHR11699">
    <property type="entry name" value="ALDEHYDE DEHYDROGENASE-RELATED"/>
    <property type="match status" value="1"/>
</dbReference>
<dbReference type="InterPro" id="IPR016162">
    <property type="entry name" value="Ald_DH_N"/>
</dbReference>
<dbReference type="PROSITE" id="PS00070">
    <property type="entry name" value="ALDEHYDE_DEHYDR_CYS"/>
    <property type="match status" value="1"/>
</dbReference>
<dbReference type="EC" id="1.2.1.3" evidence="3"/>
<dbReference type="InterPro" id="IPR016160">
    <property type="entry name" value="Ald_DH_CS_CYS"/>
</dbReference>
<evidence type="ECO:0000256" key="3">
    <source>
        <dbReference type="ARBA" id="ARBA00024226"/>
    </source>
</evidence>
<dbReference type="Proteomes" id="UP001320420">
    <property type="component" value="Unassembled WGS sequence"/>
</dbReference>
<dbReference type="PROSITE" id="PS00687">
    <property type="entry name" value="ALDEHYDE_DEHYDR_GLU"/>
    <property type="match status" value="1"/>
</dbReference>
<dbReference type="Pfam" id="PF00171">
    <property type="entry name" value="Aldedh"/>
    <property type="match status" value="1"/>
</dbReference>
<feature type="active site" evidence="5">
    <location>
        <position position="360"/>
    </location>
</feature>
<evidence type="ECO:0000256" key="1">
    <source>
        <dbReference type="ARBA" id="ARBA00009986"/>
    </source>
</evidence>
<gene>
    <name evidence="9" type="primary">MSC7</name>
    <name evidence="9" type="ORF">SLS62_001427</name>
</gene>
<dbReference type="EMBL" id="JAKJXP020000006">
    <property type="protein sequence ID" value="KAK7756590.1"/>
    <property type="molecule type" value="Genomic_DNA"/>
</dbReference>
<dbReference type="InterPro" id="IPR015590">
    <property type="entry name" value="Aldehyde_DH_dom"/>
</dbReference>
<organism evidence="9 10">
    <name type="scientific">Diatrype stigma</name>
    <dbReference type="NCBI Taxonomy" id="117547"/>
    <lineage>
        <taxon>Eukaryota</taxon>
        <taxon>Fungi</taxon>
        <taxon>Dikarya</taxon>
        <taxon>Ascomycota</taxon>
        <taxon>Pezizomycotina</taxon>
        <taxon>Sordariomycetes</taxon>
        <taxon>Xylariomycetidae</taxon>
        <taxon>Xylariales</taxon>
        <taxon>Diatrypaceae</taxon>
        <taxon>Diatrype</taxon>
    </lineage>
</organism>
<feature type="domain" description="Aldehyde dehydrogenase" evidence="8">
    <location>
        <begin position="124"/>
        <end position="601"/>
    </location>
</feature>
<proteinExistence type="inferred from homology"/>
<keyword evidence="7" id="KW-1133">Transmembrane helix</keyword>
<dbReference type="GO" id="GO:0004029">
    <property type="term" value="F:aldehyde dehydrogenase (NAD+) activity"/>
    <property type="evidence" value="ECO:0007669"/>
    <property type="project" value="UniProtKB-EC"/>
</dbReference>
<comment type="catalytic activity">
    <reaction evidence="4">
        <text>an aldehyde + NAD(+) + H2O = a carboxylate + NADH + 2 H(+)</text>
        <dbReference type="Rhea" id="RHEA:16185"/>
        <dbReference type="ChEBI" id="CHEBI:15377"/>
        <dbReference type="ChEBI" id="CHEBI:15378"/>
        <dbReference type="ChEBI" id="CHEBI:17478"/>
        <dbReference type="ChEBI" id="CHEBI:29067"/>
        <dbReference type="ChEBI" id="CHEBI:57540"/>
        <dbReference type="ChEBI" id="CHEBI:57945"/>
        <dbReference type="EC" id="1.2.1.3"/>
    </reaction>
</comment>
<protein>
    <recommendedName>
        <fullName evidence="3">aldehyde dehydrogenase (NAD(+))</fullName>
        <ecNumber evidence="3">1.2.1.3</ecNumber>
    </recommendedName>
</protein>
<dbReference type="Gene3D" id="3.40.309.10">
    <property type="entry name" value="Aldehyde Dehydrogenase, Chain A, domain 2"/>
    <property type="match status" value="1"/>
</dbReference>
<evidence type="ECO:0000256" key="4">
    <source>
        <dbReference type="ARBA" id="ARBA00049194"/>
    </source>
</evidence>
<dbReference type="SUPFAM" id="SSF53720">
    <property type="entry name" value="ALDH-like"/>
    <property type="match status" value="1"/>
</dbReference>
<evidence type="ECO:0000259" key="8">
    <source>
        <dbReference type="Pfam" id="PF00171"/>
    </source>
</evidence>
<evidence type="ECO:0000256" key="6">
    <source>
        <dbReference type="RuleBase" id="RU003345"/>
    </source>
</evidence>
<evidence type="ECO:0000313" key="10">
    <source>
        <dbReference type="Proteomes" id="UP001320420"/>
    </source>
</evidence>
<keyword evidence="7" id="KW-0472">Membrane</keyword>
<name>A0AAN9YWN6_9PEZI</name>
<keyword evidence="7" id="KW-0812">Transmembrane</keyword>
<evidence type="ECO:0000256" key="7">
    <source>
        <dbReference type="SAM" id="Phobius"/>
    </source>
</evidence>
<sequence length="667" mass="71256">MIGIDVKKRTVKKLQMAASATMQPAANFIALVVDWEALLPLVKMAVEDLERWVDQFGALIREFPLQDFNTIAFPLAAVILGGLILYYTHADPFDKPKLYTVPPPKLPEETTILEAPTIKVPGSSAIQCYAPATGQLLGLVNPSTPAGIDRAIAQAASAQKKWAKTTFRERRQVLRTMLRHVLDNQDQICRVSSLDSGKTLLDAQLGEILVTAEKLQWTIKHGEAALRPSRRPTNLLMSYKRNEVWYEPLGVVAALVSWNYPFHNLIGPVISALFAGNGIVVKASEQTCWSASYYASIARGALVAHGHDPALVQPVVCWPDVANHLTSHAGIAHVTFIGSREVCHHVAAAAARSLTPLVAELGGKDAAVVLDSAEAKGDLPRVAEILLRGSFQAAGQNCIGIERVIAAPRAYDALLAALEPRVRALRLGLDGDVGAMVSGAAFDRLEGLVADAVARGARLLVGGSRFRHPDHPAGFYFQPTLLADVTRDMRIANEECFGPIMTFMRADGDDSTTTTTVEEKAASILDLANAAPFGLGASVFGSPSDPLLDLVARGIRAGGVAVNDFAVFYAVQLPFGGVGGSGYGRFAGEEGLRGLCHLKSVCADRWVISLPFCNWDVGARTAIPPPARYPVADQERAARFAAGVVGLGYGEGVLGKARGVWGVLGNM</sequence>
<comment type="caution">
    <text evidence="9">The sequence shown here is derived from an EMBL/GenBank/DDBJ whole genome shotgun (WGS) entry which is preliminary data.</text>
</comment>
<reference evidence="9 10" key="1">
    <citation type="submission" date="2024-02" db="EMBL/GenBank/DDBJ databases">
        <title>De novo assembly and annotation of 12 fungi associated with fruit tree decline syndrome in Ontario, Canada.</title>
        <authorList>
            <person name="Sulman M."/>
            <person name="Ellouze W."/>
            <person name="Ilyukhin E."/>
        </authorList>
    </citation>
    <scope>NUCLEOTIDE SEQUENCE [LARGE SCALE GENOMIC DNA]</scope>
    <source>
        <strain evidence="9 10">M11/M66-122</strain>
    </source>
</reference>
<keyword evidence="2 6" id="KW-0560">Oxidoreductase</keyword>
<dbReference type="InterPro" id="IPR016163">
    <property type="entry name" value="Ald_DH_C"/>
</dbReference>
<dbReference type="AlphaFoldDB" id="A0AAN9YWN6"/>
<keyword evidence="10" id="KW-1185">Reference proteome</keyword>
<evidence type="ECO:0000313" key="9">
    <source>
        <dbReference type="EMBL" id="KAK7756590.1"/>
    </source>
</evidence>
<dbReference type="InterPro" id="IPR016161">
    <property type="entry name" value="Ald_DH/histidinol_DH"/>
</dbReference>